<reference evidence="2" key="1">
    <citation type="submission" date="2015-01" db="EMBL/GenBank/DDBJ databases">
        <authorList>
            <person name="Aksoy S."/>
            <person name="Warren W."/>
            <person name="Wilson R.K."/>
        </authorList>
    </citation>
    <scope>NUCLEOTIDE SEQUENCE [LARGE SCALE GENOMIC DNA]</scope>
    <source>
        <strain evidence="2">IAEA</strain>
    </source>
</reference>
<dbReference type="VEuPathDB" id="VectorBase:GPPI026113"/>
<reference evidence="1" key="2">
    <citation type="submission" date="2020-05" db="UniProtKB">
        <authorList>
            <consortium name="EnsemblMetazoa"/>
        </authorList>
    </citation>
    <scope>IDENTIFICATION</scope>
    <source>
        <strain evidence="1">IAEA</strain>
    </source>
</reference>
<dbReference type="EnsemblMetazoa" id="GPPI026113-RA">
    <property type="protein sequence ID" value="GPPI026113-PA"/>
    <property type="gene ID" value="GPPI026113"/>
</dbReference>
<evidence type="ECO:0000313" key="2">
    <source>
        <dbReference type="Proteomes" id="UP000092460"/>
    </source>
</evidence>
<dbReference type="AlphaFoldDB" id="A0A1B0BCZ6"/>
<evidence type="ECO:0000313" key="1">
    <source>
        <dbReference type="EnsemblMetazoa" id="GPPI026113-PA"/>
    </source>
</evidence>
<dbReference type="EMBL" id="JXJN01012206">
    <property type="status" value="NOT_ANNOTATED_CDS"/>
    <property type="molecule type" value="Genomic_DNA"/>
</dbReference>
<proteinExistence type="predicted"/>
<protein>
    <submittedName>
        <fullName evidence="1">Uncharacterized protein</fullName>
    </submittedName>
</protein>
<name>A0A1B0BCZ6_9MUSC</name>
<sequence>MANASFRVFSLLVNIMHNNNFTSLVIPITIPTLQKIDVLVYMFCLLRLLATKPLCIFMPSHHSVDMVASAFAAYKCTKNTLNCYYCTTEWFKYDFLYGGYLRLVHFM</sequence>
<keyword evidence="2" id="KW-1185">Reference proteome</keyword>
<dbReference type="Proteomes" id="UP000092460">
    <property type="component" value="Unassembled WGS sequence"/>
</dbReference>
<accession>A0A1B0BCZ6</accession>
<organism evidence="1 2">
    <name type="scientific">Glossina palpalis gambiensis</name>
    <dbReference type="NCBI Taxonomy" id="67801"/>
    <lineage>
        <taxon>Eukaryota</taxon>
        <taxon>Metazoa</taxon>
        <taxon>Ecdysozoa</taxon>
        <taxon>Arthropoda</taxon>
        <taxon>Hexapoda</taxon>
        <taxon>Insecta</taxon>
        <taxon>Pterygota</taxon>
        <taxon>Neoptera</taxon>
        <taxon>Endopterygota</taxon>
        <taxon>Diptera</taxon>
        <taxon>Brachycera</taxon>
        <taxon>Muscomorpha</taxon>
        <taxon>Hippoboscoidea</taxon>
        <taxon>Glossinidae</taxon>
        <taxon>Glossina</taxon>
    </lineage>
</organism>